<protein>
    <submittedName>
        <fullName evidence="4">Extracellular solute-binding protein</fullName>
    </submittedName>
</protein>
<evidence type="ECO:0000313" key="4">
    <source>
        <dbReference type="EMBL" id="RIX59524.1"/>
    </source>
</evidence>
<sequence>MKKASGLLVAVMVAASLIAGCSSGGNSPSQEQPSTLKDGKYDPPITITIAKQLDENAGKYLEGESLNDNVLTRWGAENLGIKIETTLLGGDAGQYNNKLRLALTGSEKLPDVIPVYDTMLANDLIQSGRVREITEDIKTYMPERLKDIYKEYPTTFNPVVQDGKVYGMAIAPNLTEGEVMLIRQDWLDNLNLKAPTTIEEFERVIAAFTNDDPDRNGAKDTYGFTFSGKDSYNTGWVSDPVMIFSAYTGKHIPRHWYEEEGSGKIVYGSVHEGNKEALAKLRDWYSQGYLNKELATKGAWDAIADFTEGKAGIIVGRPWLYGSVMDVEKNISGAKVGVYPTINGVNGDKTYQSAQLNDGVFMFNKDFNNMEAFFLYYDKLYDAAFGTGDFKYGYAQGYDYDMVNGEVTFDPQKFNKPLEAVQGVGKMAFTKNTPSVDGPGKSFYDLANGAEPNTGVLIRANAADPTTKAGYVISYENREVLLPGAFNGPPTKTMQSSWEQLTTMEQETFTKIIYSEEPIEAFDDFVKQWHEKGGEQITEEVNEWYKNANEVDVMSNMGLK</sequence>
<feature type="signal peptide" evidence="3">
    <location>
        <begin position="1"/>
        <end position="19"/>
    </location>
</feature>
<keyword evidence="5" id="KW-1185">Reference proteome</keyword>
<organism evidence="4 5">
    <name type="scientific">Paenibacillus nanensis</name>
    <dbReference type="NCBI Taxonomy" id="393251"/>
    <lineage>
        <taxon>Bacteria</taxon>
        <taxon>Bacillati</taxon>
        <taxon>Bacillota</taxon>
        <taxon>Bacilli</taxon>
        <taxon>Bacillales</taxon>
        <taxon>Paenibacillaceae</taxon>
        <taxon>Paenibacillus</taxon>
    </lineage>
</organism>
<proteinExistence type="predicted"/>
<evidence type="ECO:0000256" key="2">
    <source>
        <dbReference type="SAM" id="MobiDB-lite"/>
    </source>
</evidence>
<evidence type="ECO:0000256" key="3">
    <source>
        <dbReference type="SAM" id="SignalP"/>
    </source>
</evidence>
<dbReference type="PANTHER" id="PTHR43649">
    <property type="entry name" value="ARABINOSE-BINDING PROTEIN-RELATED"/>
    <property type="match status" value="1"/>
</dbReference>
<feature type="compositionally biased region" description="Polar residues" evidence="2">
    <location>
        <begin position="24"/>
        <end position="35"/>
    </location>
</feature>
<dbReference type="Gene3D" id="3.40.190.10">
    <property type="entry name" value="Periplasmic binding protein-like II"/>
    <property type="match status" value="2"/>
</dbReference>
<gene>
    <name evidence="4" type="ORF">D3P08_05105</name>
</gene>
<dbReference type="EMBL" id="QXQA01000002">
    <property type="protein sequence ID" value="RIX59524.1"/>
    <property type="molecule type" value="Genomic_DNA"/>
</dbReference>
<dbReference type="OrthoDB" id="9787283at2"/>
<feature type="chain" id="PRO_5038807809" evidence="3">
    <location>
        <begin position="20"/>
        <end position="560"/>
    </location>
</feature>
<dbReference type="PROSITE" id="PS51257">
    <property type="entry name" value="PROKAR_LIPOPROTEIN"/>
    <property type="match status" value="1"/>
</dbReference>
<accession>A0A3A1VGU1</accession>
<keyword evidence="1 3" id="KW-0732">Signal</keyword>
<evidence type="ECO:0000256" key="1">
    <source>
        <dbReference type="ARBA" id="ARBA00022729"/>
    </source>
</evidence>
<dbReference type="InterPro" id="IPR050490">
    <property type="entry name" value="Bact_solute-bd_prot1"/>
</dbReference>
<dbReference type="Proteomes" id="UP000266482">
    <property type="component" value="Unassembled WGS sequence"/>
</dbReference>
<evidence type="ECO:0000313" key="5">
    <source>
        <dbReference type="Proteomes" id="UP000266482"/>
    </source>
</evidence>
<comment type="caution">
    <text evidence="4">The sequence shown here is derived from an EMBL/GenBank/DDBJ whole genome shotgun (WGS) entry which is preliminary data.</text>
</comment>
<dbReference type="RefSeq" id="WP_119598355.1">
    <property type="nucleotide sequence ID" value="NZ_QXQA01000002.1"/>
</dbReference>
<dbReference type="SUPFAM" id="SSF53850">
    <property type="entry name" value="Periplasmic binding protein-like II"/>
    <property type="match status" value="1"/>
</dbReference>
<name>A0A3A1VGU1_9BACL</name>
<dbReference type="AlphaFoldDB" id="A0A3A1VGU1"/>
<dbReference type="PANTHER" id="PTHR43649:SF33">
    <property type="entry name" value="POLYGALACTURONAN_RHAMNOGALACTURONAN-BINDING PROTEIN YTCQ"/>
    <property type="match status" value="1"/>
</dbReference>
<feature type="region of interest" description="Disordered" evidence="2">
    <location>
        <begin position="22"/>
        <end position="41"/>
    </location>
</feature>
<reference evidence="4 5" key="1">
    <citation type="submission" date="2018-09" db="EMBL/GenBank/DDBJ databases">
        <title>Paenibacillus aracenensis nov. sp. isolated from a cave in southern Spain.</title>
        <authorList>
            <person name="Jurado V."/>
            <person name="Gutierrez-Patricio S."/>
            <person name="Gonzalez-Pimentel J.L."/>
            <person name="Miller A.Z."/>
            <person name="Laiz L."/>
            <person name="Saiz-Jimenez C."/>
        </authorList>
    </citation>
    <scope>NUCLEOTIDE SEQUENCE [LARGE SCALE GENOMIC DNA]</scope>
    <source>
        <strain evidence="4 5">DSM 22867</strain>
    </source>
</reference>